<dbReference type="InterPro" id="IPR029058">
    <property type="entry name" value="AB_hydrolase_fold"/>
</dbReference>
<keyword evidence="3" id="KW-1185">Reference proteome</keyword>
<evidence type="ECO:0000259" key="1">
    <source>
        <dbReference type="Pfam" id="PF00561"/>
    </source>
</evidence>
<dbReference type="EMBL" id="JAAFYZ010000267">
    <property type="protein sequence ID" value="MBS2553589.1"/>
    <property type="molecule type" value="Genomic_DNA"/>
</dbReference>
<sequence length="290" mass="30313">MTSLRLPDGRVLEYLVAGPADGTPLIFHHGTPCAAVLFDPMIEAAAHHGLRTVVYSRPGYAESSPRPGRTIASAADDVSALLAELGADRFVTAGWSGGGPHALACAALLEGRCAAAATIAGVAPYAAEGLDWLDGMGAENIEEFDAATAGVEQLTAYLSPQAAIYAQVQAEQVAAALGDLIAEADRRALNGSFAEYGATLFRKALSAGVEGWRDDDLAFIDDWGFALDDVKTSVSIWQGDQDRMVPFAHGRWLAGNVSGATVHLQPGEGHLSLMVERFGDIVADLAAKLP</sequence>
<comment type="caution">
    <text evidence="2">The sequence shown here is derived from an EMBL/GenBank/DDBJ whole genome shotgun (WGS) entry which is preliminary data.</text>
</comment>
<dbReference type="InterPro" id="IPR000073">
    <property type="entry name" value="AB_hydrolase_1"/>
</dbReference>
<dbReference type="Gene3D" id="3.40.50.1820">
    <property type="entry name" value="alpha/beta hydrolase"/>
    <property type="match status" value="1"/>
</dbReference>
<evidence type="ECO:0000313" key="3">
    <source>
        <dbReference type="Proteomes" id="UP000730482"/>
    </source>
</evidence>
<protein>
    <submittedName>
        <fullName evidence="2">Alpha/beta hydrolase</fullName>
    </submittedName>
</protein>
<proteinExistence type="predicted"/>
<gene>
    <name evidence="2" type="ORF">KGQ19_42735</name>
</gene>
<evidence type="ECO:0000313" key="2">
    <source>
        <dbReference type="EMBL" id="MBS2553589.1"/>
    </source>
</evidence>
<organism evidence="2 3">
    <name type="scientific">Catenulispora pinistramenti</name>
    <dbReference type="NCBI Taxonomy" id="2705254"/>
    <lineage>
        <taxon>Bacteria</taxon>
        <taxon>Bacillati</taxon>
        <taxon>Actinomycetota</taxon>
        <taxon>Actinomycetes</taxon>
        <taxon>Catenulisporales</taxon>
        <taxon>Catenulisporaceae</taxon>
        <taxon>Catenulispora</taxon>
    </lineage>
</organism>
<dbReference type="GO" id="GO:0016787">
    <property type="term" value="F:hydrolase activity"/>
    <property type="evidence" value="ECO:0007669"/>
    <property type="project" value="UniProtKB-KW"/>
</dbReference>
<reference evidence="2 3" key="1">
    <citation type="submission" date="2020-02" db="EMBL/GenBank/DDBJ databases">
        <title>Acidophilic actinobacteria isolated from forest soil.</title>
        <authorList>
            <person name="Golinska P."/>
        </authorList>
    </citation>
    <scope>NUCLEOTIDE SEQUENCE [LARGE SCALE GENOMIC DNA]</scope>
    <source>
        <strain evidence="2 3">NL8</strain>
    </source>
</reference>
<dbReference type="Proteomes" id="UP000730482">
    <property type="component" value="Unassembled WGS sequence"/>
</dbReference>
<keyword evidence="2" id="KW-0378">Hydrolase</keyword>
<dbReference type="PANTHER" id="PTHR45763">
    <property type="entry name" value="HYDROLASE, ALPHA/BETA FOLD FAMILY PROTEIN, EXPRESSED-RELATED"/>
    <property type="match status" value="1"/>
</dbReference>
<dbReference type="Pfam" id="PF00561">
    <property type="entry name" value="Abhydrolase_1"/>
    <property type="match status" value="1"/>
</dbReference>
<dbReference type="SUPFAM" id="SSF53474">
    <property type="entry name" value="alpha/beta-Hydrolases"/>
    <property type="match status" value="1"/>
</dbReference>
<dbReference type="PANTHER" id="PTHR45763:SF46">
    <property type="entry name" value="AB HYDROLASE-1 DOMAIN-CONTAINING PROTEIN"/>
    <property type="match status" value="1"/>
</dbReference>
<feature type="domain" description="AB hydrolase-1" evidence="1">
    <location>
        <begin position="24"/>
        <end position="275"/>
    </location>
</feature>
<accession>A0ABS5L613</accession>
<dbReference type="RefSeq" id="WP_212020295.1">
    <property type="nucleotide sequence ID" value="NZ_JAAFYZ010000267.1"/>
</dbReference>
<name>A0ABS5L613_9ACTN</name>